<dbReference type="PANTHER" id="PTHR31325">
    <property type="entry name" value="OS01G0798800 PROTEIN-RELATED"/>
    <property type="match status" value="1"/>
</dbReference>
<organism evidence="1">
    <name type="scientific">Triticum aestivum</name>
    <name type="common">Wheat</name>
    <dbReference type="NCBI Taxonomy" id="4565"/>
    <lineage>
        <taxon>Eukaryota</taxon>
        <taxon>Viridiplantae</taxon>
        <taxon>Streptophyta</taxon>
        <taxon>Embryophyta</taxon>
        <taxon>Tracheophyta</taxon>
        <taxon>Spermatophyta</taxon>
        <taxon>Magnoliopsida</taxon>
        <taxon>Liliopsida</taxon>
        <taxon>Poales</taxon>
        <taxon>Poaceae</taxon>
        <taxon>BOP clade</taxon>
        <taxon>Pooideae</taxon>
        <taxon>Triticodae</taxon>
        <taxon>Triticeae</taxon>
        <taxon>Triticinae</taxon>
        <taxon>Triticum</taxon>
    </lineage>
</organism>
<dbReference type="EMBL" id="CM022217">
    <property type="protein sequence ID" value="KAF7024198.1"/>
    <property type="molecule type" value="Genomic_DNA"/>
</dbReference>
<dbReference type="Proteomes" id="UP000815260">
    <property type="component" value="Chromosome 3A"/>
</dbReference>
<reference evidence="1" key="1">
    <citation type="journal article" date="2017" name="Gigascience">
        <title>The first near-complete assembly of the hexaploid bread wheat genome, Triticum aestivum.</title>
        <authorList>
            <person name="Zimin A.V."/>
            <person name="Puiu D."/>
            <person name="Hall R."/>
            <person name="Kingan S."/>
            <person name="Clavijo B.J."/>
            <person name="Salzberg S.L."/>
        </authorList>
    </citation>
    <scope>NUCLEOTIDE SEQUENCE</scope>
    <source>
        <tissue evidence="1">Leaf</tissue>
    </source>
</reference>
<dbReference type="InterPro" id="IPR007658">
    <property type="entry name" value="DUF594"/>
</dbReference>
<evidence type="ECO:0008006" key="2">
    <source>
        <dbReference type="Google" id="ProtNLM"/>
    </source>
</evidence>
<dbReference type="Pfam" id="PF04578">
    <property type="entry name" value="DUF594"/>
    <property type="match status" value="1"/>
</dbReference>
<dbReference type="OrthoDB" id="1689146at2759"/>
<name>A0A9R1F8F7_WHEAT</name>
<feature type="non-terminal residue" evidence="1">
    <location>
        <position position="1"/>
    </location>
</feature>
<dbReference type="AlphaFoldDB" id="A0A9R1F8F7"/>
<sequence>AEIAPRDVKGDRSKSVLFDACRLAKSLLELPPGKRWRLIRVVWVEMLCYAASKYRSNFHAKQLSNGGELLTVVWFLMTHLGMGEQYRIEAGHARAKLIVEKN</sequence>
<reference evidence="1" key="2">
    <citation type="submission" date="2020-03" db="EMBL/GenBank/DDBJ databases">
        <title>The second near-complete assembly of the hexaploid bread wheat (Triticum aestivum) genome.</title>
        <authorList>
            <person name="Zimin A.V."/>
            <person name="Puiu D."/>
            <person name="Shumante A."/>
            <person name="Alonge M."/>
            <person name="Salzberg S.L."/>
        </authorList>
    </citation>
    <scope>NUCLEOTIDE SEQUENCE</scope>
    <source>
        <tissue evidence="1">Leaf</tissue>
    </source>
</reference>
<evidence type="ECO:0000313" key="1">
    <source>
        <dbReference type="EMBL" id="KAF7024198.1"/>
    </source>
</evidence>
<proteinExistence type="predicted"/>
<comment type="caution">
    <text evidence="1">The sequence shown here is derived from an EMBL/GenBank/DDBJ whole genome shotgun (WGS) entry which is preliminary data.</text>
</comment>
<protein>
    <recommendedName>
        <fullName evidence="2">DUF4220 domain-containing protein</fullName>
    </recommendedName>
</protein>
<gene>
    <name evidence="1" type="ORF">CFC21_036575</name>
</gene>
<accession>A0A9R1F8F7</accession>